<name>N6W3J3_9GAMM</name>
<reference evidence="1 2" key="1">
    <citation type="journal article" date="2013" name="Genome Announc.">
        <title>Genome Sequence of the Polycyclic Aromatic Hydrocarbon-Degrading Bacterium Strain Marinobacter nanhaiticus D15-8WT.</title>
        <authorList>
            <person name="Cui Z."/>
            <person name="Gao W."/>
            <person name="Li Q."/>
            <person name="Xu G."/>
            <person name="Zheng L."/>
        </authorList>
    </citation>
    <scope>NUCLEOTIDE SEQUENCE [LARGE SCALE GENOMIC DNA]</scope>
    <source>
        <strain evidence="1 2">D15-8W</strain>
    </source>
</reference>
<dbReference type="OrthoDB" id="9782576at2"/>
<dbReference type="STRING" id="626887.J057_04966"/>
<organism evidence="1 2">
    <name type="scientific">Marinobacter nanhaiticus D15-8W</name>
    <dbReference type="NCBI Taxonomy" id="626887"/>
    <lineage>
        <taxon>Bacteria</taxon>
        <taxon>Pseudomonadati</taxon>
        <taxon>Pseudomonadota</taxon>
        <taxon>Gammaproteobacteria</taxon>
        <taxon>Pseudomonadales</taxon>
        <taxon>Marinobacteraceae</taxon>
        <taxon>Marinobacter</taxon>
    </lineage>
</organism>
<keyword evidence="2" id="KW-1185">Reference proteome</keyword>
<evidence type="ECO:0000313" key="2">
    <source>
        <dbReference type="Proteomes" id="UP000013165"/>
    </source>
</evidence>
<dbReference type="AlphaFoldDB" id="N6W3J3"/>
<sequence>MIQKNRIFDLDAGFLDDELLAGQMRLLVGLVSTDRARSAGDRLPLEWQGHEDALTLRLNQLMGEMTLRGMAVPGEVKVTTEAIIWPPLAHQALKDEIRYIADRVAEGKKGRIRLPKNDHELWATYKYSLLARNRQAYESFGRRVASRSVPLELLWLAMVNASRVAPPEGGVRNSLQHMWGYVSEHATLSPQIEDLDALAAEVQQLARTHEVPYLINSTALGELRAWL</sequence>
<proteinExistence type="predicted"/>
<accession>N6W3J3</accession>
<dbReference type="HOGENOM" id="CLU_088544_0_0_6"/>
<dbReference type="PATRIC" id="fig|626887.3.peg.979"/>
<dbReference type="RefSeq" id="WP_004578971.1">
    <property type="nucleotide sequence ID" value="NZ_AP028878.1"/>
</dbReference>
<gene>
    <name evidence="1" type="ORF">J057_04966</name>
</gene>
<protein>
    <recommendedName>
        <fullName evidence="3">DUF1722 domain-containing protein</fullName>
    </recommendedName>
</protein>
<comment type="caution">
    <text evidence="1">The sequence shown here is derived from an EMBL/GenBank/DDBJ whole genome shotgun (WGS) entry which is preliminary data.</text>
</comment>
<dbReference type="EMBL" id="APLQ01000011">
    <property type="protein sequence ID" value="ENO14674.1"/>
    <property type="molecule type" value="Genomic_DNA"/>
</dbReference>
<evidence type="ECO:0008006" key="3">
    <source>
        <dbReference type="Google" id="ProtNLM"/>
    </source>
</evidence>
<dbReference type="eggNOG" id="ENOG502ZBXX">
    <property type="taxonomic scope" value="Bacteria"/>
</dbReference>
<evidence type="ECO:0000313" key="1">
    <source>
        <dbReference type="EMBL" id="ENO14674.1"/>
    </source>
</evidence>
<dbReference type="Proteomes" id="UP000013165">
    <property type="component" value="Unassembled WGS sequence"/>
</dbReference>